<dbReference type="GO" id="GO:0005634">
    <property type="term" value="C:nucleus"/>
    <property type="evidence" value="ECO:0007669"/>
    <property type="project" value="TreeGrafter"/>
</dbReference>
<dbReference type="VEuPathDB" id="FungiDB:MAPG_07900"/>
<reference evidence="3" key="3">
    <citation type="submission" date="2011-03" db="EMBL/GenBank/DDBJ databases">
        <title>Annotation of Magnaporthe poae ATCC 64411.</title>
        <authorList>
            <person name="Ma L.-J."/>
            <person name="Dead R."/>
            <person name="Young S.K."/>
            <person name="Zeng Q."/>
            <person name="Gargeya S."/>
            <person name="Fitzgerald M."/>
            <person name="Haas B."/>
            <person name="Abouelleil A."/>
            <person name="Alvarado L."/>
            <person name="Arachchi H.M."/>
            <person name="Berlin A."/>
            <person name="Brown A."/>
            <person name="Chapman S.B."/>
            <person name="Chen Z."/>
            <person name="Dunbar C."/>
            <person name="Freedman E."/>
            <person name="Gearin G."/>
            <person name="Gellesch M."/>
            <person name="Goldberg J."/>
            <person name="Griggs A."/>
            <person name="Gujja S."/>
            <person name="Heiman D."/>
            <person name="Howarth C."/>
            <person name="Larson L."/>
            <person name="Lui A."/>
            <person name="MacDonald P.J.P."/>
            <person name="Mehta T."/>
            <person name="Montmayeur A."/>
            <person name="Murphy C."/>
            <person name="Neiman D."/>
            <person name="Pearson M."/>
            <person name="Priest M."/>
            <person name="Roberts A."/>
            <person name="Saif S."/>
            <person name="Shea T."/>
            <person name="Shenoy N."/>
            <person name="Sisk P."/>
            <person name="Stolte C."/>
            <person name="Sykes S."/>
            <person name="Yandava C."/>
            <person name="Wortman J."/>
            <person name="Nusbaum C."/>
            <person name="Birren B."/>
        </authorList>
    </citation>
    <scope>NUCLEOTIDE SEQUENCE</scope>
    <source>
        <strain evidence="3">ATCC 64411</strain>
    </source>
</reference>
<feature type="compositionally biased region" description="Basic residues" evidence="1">
    <location>
        <begin position="1243"/>
        <end position="1253"/>
    </location>
</feature>
<feature type="domain" description="AAA+ ATPase" evidence="2">
    <location>
        <begin position="606"/>
        <end position="834"/>
    </location>
</feature>
<feature type="compositionally biased region" description="Basic and acidic residues" evidence="1">
    <location>
        <begin position="303"/>
        <end position="312"/>
    </location>
</feature>
<reference evidence="5" key="2">
    <citation type="submission" date="2010-05" db="EMBL/GenBank/DDBJ databases">
        <title>The genome sequence of Magnaporthe poae strain ATCC 64411.</title>
        <authorList>
            <person name="Ma L.-J."/>
            <person name="Dead R."/>
            <person name="Young S."/>
            <person name="Zeng Q."/>
            <person name="Koehrsen M."/>
            <person name="Alvarado L."/>
            <person name="Berlin A."/>
            <person name="Chapman S.B."/>
            <person name="Chen Z."/>
            <person name="Freedman E."/>
            <person name="Gellesch M."/>
            <person name="Goldberg J."/>
            <person name="Griggs A."/>
            <person name="Gujja S."/>
            <person name="Heilman E.R."/>
            <person name="Heiman D."/>
            <person name="Hepburn T."/>
            <person name="Howarth C."/>
            <person name="Jen D."/>
            <person name="Larson L."/>
            <person name="Mehta T."/>
            <person name="Neiman D."/>
            <person name="Pearson M."/>
            <person name="Roberts A."/>
            <person name="Saif S."/>
            <person name="Shea T."/>
            <person name="Shenoy N."/>
            <person name="Sisk P."/>
            <person name="Stolte C."/>
            <person name="Sykes S."/>
            <person name="Walk T."/>
            <person name="White J."/>
            <person name="Yandava C."/>
            <person name="Haas B."/>
            <person name="Nusbaum C."/>
            <person name="Birren B."/>
        </authorList>
    </citation>
    <scope>NUCLEOTIDE SEQUENCE [LARGE SCALE GENOMIC DNA]</scope>
    <source>
        <strain evidence="5">ATCC 64411 / 73-15</strain>
    </source>
</reference>
<dbReference type="Pfam" id="PF00004">
    <property type="entry name" value="AAA"/>
    <property type="match status" value="1"/>
</dbReference>
<feature type="compositionally biased region" description="Basic residues" evidence="1">
    <location>
        <begin position="98"/>
        <end position="108"/>
    </location>
</feature>
<name>A0A0C4E5X2_MAGP6</name>
<reference evidence="4" key="5">
    <citation type="submission" date="2015-06" db="UniProtKB">
        <authorList>
            <consortium name="EnsemblFungi"/>
        </authorList>
    </citation>
    <scope>IDENTIFICATION</scope>
    <source>
        <strain evidence="4">ATCC 64411</strain>
    </source>
</reference>
<organism evidence="4 5">
    <name type="scientific">Magnaporthiopsis poae (strain ATCC 64411 / 73-15)</name>
    <name type="common">Kentucky bluegrass fungus</name>
    <name type="synonym">Magnaporthe poae</name>
    <dbReference type="NCBI Taxonomy" id="644358"/>
    <lineage>
        <taxon>Eukaryota</taxon>
        <taxon>Fungi</taxon>
        <taxon>Dikarya</taxon>
        <taxon>Ascomycota</taxon>
        <taxon>Pezizomycotina</taxon>
        <taxon>Sordariomycetes</taxon>
        <taxon>Sordariomycetidae</taxon>
        <taxon>Magnaporthales</taxon>
        <taxon>Magnaporthaceae</taxon>
        <taxon>Magnaporthiopsis</taxon>
    </lineage>
</organism>
<proteinExistence type="predicted"/>
<dbReference type="EMBL" id="ADBL01001911">
    <property type="status" value="NOT_ANNOTATED_CDS"/>
    <property type="molecule type" value="Genomic_DNA"/>
</dbReference>
<dbReference type="InterPro" id="IPR027417">
    <property type="entry name" value="P-loop_NTPase"/>
</dbReference>
<feature type="compositionally biased region" description="Polar residues" evidence="1">
    <location>
        <begin position="1206"/>
        <end position="1215"/>
    </location>
</feature>
<accession>A0A0C4E5X2</accession>
<gene>
    <name evidence="3" type="ORF">MAPG_07900</name>
</gene>
<dbReference type="SUPFAM" id="SSF52540">
    <property type="entry name" value="P-loop containing nucleoside triphosphate hydrolases"/>
    <property type="match status" value="1"/>
</dbReference>
<dbReference type="OrthoDB" id="9996895at2759"/>
<feature type="region of interest" description="Disordered" evidence="1">
    <location>
        <begin position="303"/>
        <end position="346"/>
    </location>
</feature>
<feature type="region of interest" description="Disordered" evidence="1">
    <location>
        <begin position="527"/>
        <end position="557"/>
    </location>
</feature>
<dbReference type="eggNOG" id="KOG1968">
    <property type="taxonomic scope" value="Eukaryota"/>
</dbReference>
<evidence type="ECO:0000313" key="4">
    <source>
        <dbReference type="EnsemblFungi" id="MAPG_07900T0"/>
    </source>
</evidence>
<dbReference type="GO" id="GO:0016887">
    <property type="term" value="F:ATP hydrolysis activity"/>
    <property type="evidence" value="ECO:0007669"/>
    <property type="project" value="InterPro"/>
</dbReference>
<evidence type="ECO:0000313" key="5">
    <source>
        <dbReference type="Proteomes" id="UP000011715"/>
    </source>
</evidence>
<dbReference type="InterPro" id="IPR003593">
    <property type="entry name" value="AAA+_ATPase"/>
</dbReference>
<keyword evidence="5" id="KW-1185">Reference proteome</keyword>
<dbReference type="GO" id="GO:0005524">
    <property type="term" value="F:ATP binding"/>
    <property type="evidence" value="ECO:0007669"/>
    <property type="project" value="InterPro"/>
</dbReference>
<feature type="region of interest" description="Disordered" evidence="1">
    <location>
        <begin position="1203"/>
        <end position="1275"/>
    </location>
</feature>
<feature type="compositionally biased region" description="Low complexity" evidence="1">
    <location>
        <begin position="661"/>
        <end position="673"/>
    </location>
</feature>
<dbReference type="EMBL" id="GL876972">
    <property type="protein sequence ID" value="KLU88919.1"/>
    <property type="molecule type" value="Genomic_DNA"/>
</dbReference>
<evidence type="ECO:0000259" key="2">
    <source>
        <dbReference type="SMART" id="SM00382"/>
    </source>
</evidence>
<feature type="region of interest" description="Disordered" evidence="1">
    <location>
        <begin position="1"/>
        <end position="220"/>
    </location>
</feature>
<reference evidence="3" key="1">
    <citation type="submission" date="2010-05" db="EMBL/GenBank/DDBJ databases">
        <title>The Genome Sequence of Magnaporthe poae strain ATCC 64411.</title>
        <authorList>
            <consortium name="The Broad Institute Genome Sequencing Platform"/>
            <consortium name="Broad Institute Genome Sequencing Center for Infectious Disease"/>
            <person name="Ma L.-J."/>
            <person name="Dead R."/>
            <person name="Young S."/>
            <person name="Zeng Q."/>
            <person name="Koehrsen M."/>
            <person name="Alvarado L."/>
            <person name="Berlin A."/>
            <person name="Chapman S.B."/>
            <person name="Chen Z."/>
            <person name="Freedman E."/>
            <person name="Gellesch M."/>
            <person name="Goldberg J."/>
            <person name="Griggs A."/>
            <person name="Gujja S."/>
            <person name="Heilman E.R."/>
            <person name="Heiman D."/>
            <person name="Hepburn T."/>
            <person name="Howarth C."/>
            <person name="Jen D."/>
            <person name="Larson L."/>
            <person name="Mehta T."/>
            <person name="Neiman D."/>
            <person name="Pearson M."/>
            <person name="Roberts A."/>
            <person name="Saif S."/>
            <person name="Shea T."/>
            <person name="Shenoy N."/>
            <person name="Sisk P."/>
            <person name="Stolte C."/>
            <person name="Sykes S."/>
            <person name="Walk T."/>
            <person name="White J."/>
            <person name="Yandava C."/>
            <person name="Haas B."/>
            <person name="Nusbaum C."/>
            <person name="Birren B."/>
        </authorList>
    </citation>
    <scope>NUCLEOTIDE SEQUENCE</scope>
    <source>
        <strain evidence="3">ATCC 64411</strain>
    </source>
</reference>
<dbReference type="PANTHER" id="PTHR23389">
    <property type="entry name" value="CHROMOSOME TRANSMISSION FIDELITY FACTOR 18"/>
    <property type="match status" value="1"/>
</dbReference>
<dbReference type="PANTHER" id="PTHR23389:SF21">
    <property type="entry name" value="ATPASE FAMILY AAA DOMAIN-CONTAINING PROTEIN 5"/>
    <property type="match status" value="1"/>
</dbReference>
<dbReference type="Gene3D" id="3.40.50.300">
    <property type="entry name" value="P-loop containing nucleotide triphosphate hydrolases"/>
    <property type="match status" value="1"/>
</dbReference>
<feature type="compositionally biased region" description="Polar residues" evidence="1">
    <location>
        <begin position="152"/>
        <end position="173"/>
    </location>
</feature>
<feature type="region of interest" description="Disordered" evidence="1">
    <location>
        <begin position="658"/>
        <end position="737"/>
    </location>
</feature>
<dbReference type="GO" id="GO:0003677">
    <property type="term" value="F:DNA binding"/>
    <property type="evidence" value="ECO:0007669"/>
    <property type="project" value="TreeGrafter"/>
</dbReference>
<sequence>MAVLLERQAAPPIPIMEAGETAPDKKLHPFFSAPRPVSNLRDNADARGAVQTAADPVSNTSQTPTSDDDDQSFTPSQNAPKRRKRKSEAAEAQTADGKKKRGRPRKIQKSSPPPIEESPQQTITESAIPNGCPAVADEPALTEPREEPVNIAPTTTPLEPSPMPSSQATTATLPQVEPAKPMKMLVFNPKSGTLGSPPKPKAPSLKPGPGAKAPKGRGAKQGSFIVCVKYGEGLEEEACVRIGSRINAILAEPSGIKPDLPEAQIKSDVAPEQATQPASKIVQIREPKSSRPPHPFFMGKSQRAELAAETKECQPTPPAPSSPKRRRGGTFDGLRAPSTNQPTFGIKHNGLKVPGARHPAWPWKGIAHVGRDDVVPLGSGMADLGLPLRKSKGNATAISEKESVVSELASSLNIPAIIAEVRNINTDDYLPPPIELRLPRKHCESGRKLQQRVRGHLRTLSSSPSMEHFFDSIKTSLSAHDRSQCESLSWAQKFAPASAAEVLQAGREMGLLRDWLVSLKVQAVDTGAADGSAPSGKNGSKDGKKKRKRNKLDGFVVSSDDEADEMGQLSESEGELSLTHRYWATKKTVVRGGDGFHKGVKDAPRLRNAVVISGPHGCGKSAAVYALAKELGFEVFEISPSSRRSGKDIVEKIGDMTRNHQVQQQQSGASASARDGKDNSLPTEEQVAAEVQSGRQATMNSFFKPKPTGKAKPTKQQPEVQKTAPAEPSEARKAVPKSQKQSLILLEEVDILYEEDKQFWSTVIGLMAQSKRPFIMTCNNEALVPLQTLSLHGIFRFSAPPVDLAVDRLLIMAAHEGHALTRRAVESLYESRGRDLRASITELNYWCQLGVGDRRGGFDWFYLRWPRGIDLDENGDVIRVISEGTYEDGMGWLSRDPEGERNSAPLVQEADILQQSWDNCGLDLGSWQDCPEMESWAKEVSAMADTSARRLEALDAYDSFADAMSLADLNAAMAPAWSHELNIDPTQPAVPPKTKDDLVLGLTFLEATPTASYDSMDTSLSIALKSFSRHVLWRGCDDRNLNCAQYLIPLRQDQATARLHKQLTQPPPWAPAVNRLDFAMAFDPIAAADDAGTGPVSYLDPSVWDRTMNVVTLDVAPFVRGIVAYDNHLQQQRLRLSSLVSQGGVGGAKKRMRTTRAAYSAMEGGQRSTTRAERWFKADLNPFLVSSTAPRGCVADQPVMLGQGPGSCSATTSDCPGTDRGSSEDEEAEPRPLPCLGKAGAGGKRRAGRRRPLRTVVNESSDVDPARESGDELAA</sequence>
<evidence type="ECO:0000256" key="1">
    <source>
        <dbReference type="SAM" id="MobiDB-lite"/>
    </source>
</evidence>
<dbReference type="AlphaFoldDB" id="A0A0C4E5X2"/>
<dbReference type="STRING" id="644358.A0A0C4E5X2"/>
<reference evidence="4" key="4">
    <citation type="journal article" date="2015" name="G3 (Bethesda)">
        <title>Genome sequences of three phytopathogenic species of the Magnaporthaceae family of fungi.</title>
        <authorList>
            <person name="Okagaki L.H."/>
            <person name="Nunes C.C."/>
            <person name="Sailsbery J."/>
            <person name="Clay B."/>
            <person name="Brown D."/>
            <person name="John T."/>
            <person name="Oh Y."/>
            <person name="Young N."/>
            <person name="Fitzgerald M."/>
            <person name="Haas B.J."/>
            <person name="Zeng Q."/>
            <person name="Young S."/>
            <person name="Adiconis X."/>
            <person name="Fan L."/>
            <person name="Levin J.Z."/>
            <person name="Mitchell T.K."/>
            <person name="Okubara P.A."/>
            <person name="Farman M.L."/>
            <person name="Kohn L.M."/>
            <person name="Birren B."/>
            <person name="Ma L.-J."/>
            <person name="Dean R.A."/>
        </authorList>
    </citation>
    <scope>NUCLEOTIDE SEQUENCE</scope>
    <source>
        <strain evidence="4">ATCC 64411 / 73-15</strain>
    </source>
</reference>
<protein>
    <recommendedName>
        <fullName evidence="2">AAA+ ATPase domain-containing protein</fullName>
    </recommendedName>
</protein>
<dbReference type="OMA" id="RNHLVQQ"/>
<dbReference type="Proteomes" id="UP000011715">
    <property type="component" value="Unassembled WGS sequence"/>
</dbReference>
<feature type="compositionally biased region" description="Low complexity" evidence="1">
    <location>
        <begin position="202"/>
        <end position="213"/>
    </location>
</feature>
<feature type="compositionally biased region" description="Basic and acidic residues" evidence="1">
    <location>
        <begin position="1264"/>
        <end position="1275"/>
    </location>
</feature>
<dbReference type="InterPro" id="IPR003959">
    <property type="entry name" value="ATPase_AAA_core"/>
</dbReference>
<evidence type="ECO:0000313" key="3">
    <source>
        <dbReference type="EMBL" id="KLU88919.1"/>
    </source>
</evidence>
<dbReference type="EnsemblFungi" id="MAPG_07900T0">
    <property type="protein sequence ID" value="MAPG_07900T0"/>
    <property type="gene ID" value="MAPG_07900"/>
</dbReference>
<dbReference type="SMART" id="SM00382">
    <property type="entry name" value="AAA"/>
    <property type="match status" value="1"/>
</dbReference>